<feature type="compositionally biased region" description="Basic and acidic residues" evidence="1">
    <location>
        <begin position="12"/>
        <end position="34"/>
    </location>
</feature>
<reference evidence="2 3" key="2">
    <citation type="submission" date="2018-11" db="EMBL/GenBank/DDBJ databases">
        <authorList>
            <consortium name="Pathogen Informatics"/>
        </authorList>
    </citation>
    <scope>NUCLEOTIDE SEQUENCE [LARGE SCALE GENOMIC DNA]</scope>
</reference>
<evidence type="ECO:0000313" key="2">
    <source>
        <dbReference type="EMBL" id="VDP26778.1"/>
    </source>
</evidence>
<evidence type="ECO:0000313" key="3">
    <source>
        <dbReference type="Proteomes" id="UP000267606"/>
    </source>
</evidence>
<proteinExistence type="predicted"/>
<keyword evidence="3" id="KW-1185">Reference proteome</keyword>
<dbReference type="WBParaSite" id="OFLC_0001608301-mRNA-1">
    <property type="protein sequence ID" value="OFLC_0001608301-mRNA-1"/>
    <property type="gene ID" value="OFLC_0001608301"/>
</dbReference>
<protein>
    <submittedName>
        <fullName evidence="2 4">Uncharacterized protein</fullName>
    </submittedName>
</protein>
<gene>
    <name evidence="2" type="ORF">OFLC_LOCUS16070</name>
</gene>
<reference evidence="4" key="1">
    <citation type="submission" date="2016-06" db="UniProtKB">
        <authorList>
            <consortium name="WormBaseParasite"/>
        </authorList>
    </citation>
    <scope>IDENTIFICATION</scope>
</reference>
<sequence length="86" mass="9688">MALQSVMKYFKRREQMNSMEKSDTEDNDGAKIEVESDAQQGRDRKGRNTTGGLKEELKSIDGEAEAKLAGMLKEGENKRDGEFQCI</sequence>
<name>A0A183I8K8_9BILA</name>
<dbReference type="EMBL" id="UZAJ01043923">
    <property type="protein sequence ID" value="VDP26778.1"/>
    <property type="molecule type" value="Genomic_DNA"/>
</dbReference>
<organism evidence="4">
    <name type="scientific">Onchocerca flexuosa</name>
    <dbReference type="NCBI Taxonomy" id="387005"/>
    <lineage>
        <taxon>Eukaryota</taxon>
        <taxon>Metazoa</taxon>
        <taxon>Ecdysozoa</taxon>
        <taxon>Nematoda</taxon>
        <taxon>Chromadorea</taxon>
        <taxon>Rhabditida</taxon>
        <taxon>Spirurina</taxon>
        <taxon>Spiruromorpha</taxon>
        <taxon>Filarioidea</taxon>
        <taxon>Onchocercidae</taxon>
        <taxon>Onchocerca</taxon>
    </lineage>
</organism>
<accession>A0A183I8K8</accession>
<feature type="region of interest" description="Disordered" evidence="1">
    <location>
        <begin position="1"/>
        <end position="57"/>
    </location>
</feature>
<evidence type="ECO:0000256" key="1">
    <source>
        <dbReference type="SAM" id="MobiDB-lite"/>
    </source>
</evidence>
<dbReference type="Proteomes" id="UP000267606">
    <property type="component" value="Unassembled WGS sequence"/>
</dbReference>
<dbReference type="AlphaFoldDB" id="A0A183I8K8"/>
<evidence type="ECO:0000313" key="4">
    <source>
        <dbReference type="WBParaSite" id="OFLC_0001608301-mRNA-1"/>
    </source>
</evidence>